<dbReference type="InterPro" id="IPR017270">
    <property type="entry name" value="MotA/TolQ/ExbB-rel"/>
</dbReference>
<keyword evidence="6" id="KW-0653">Protein transport</keyword>
<feature type="transmembrane region" description="Helical" evidence="8">
    <location>
        <begin position="361"/>
        <end position="379"/>
    </location>
</feature>
<evidence type="ECO:0000256" key="6">
    <source>
        <dbReference type="RuleBase" id="RU004057"/>
    </source>
</evidence>
<evidence type="ECO:0000256" key="4">
    <source>
        <dbReference type="ARBA" id="ARBA00022989"/>
    </source>
</evidence>
<evidence type="ECO:0000256" key="3">
    <source>
        <dbReference type="ARBA" id="ARBA00022692"/>
    </source>
</evidence>
<feature type="chain" id="PRO_5018167032" evidence="9">
    <location>
        <begin position="24"/>
        <end position="452"/>
    </location>
</feature>
<reference evidence="11 12" key="1">
    <citation type="submission" date="2018-11" db="EMBL/GenBank/DDBJ databases">
        <title>Genomic Encyclopedia of Type Strains, Phase IV (KMG-IV): sequencing the most valuable type-strain genomes for metagenomic binning, comparative biology and taxonomic classification.</title>
        <authorList>
            <person name="Goeker M."/>
        </authorList>
    </citation>
    <scope>NUCLEOTIDE SEQUENCE [LARGE SCALE GENOMIC DNA]</scope>
    <source>
        <strain evidence="11 12">DSM 21945</strain>
    </source>
</reference>
<evidence type="ECO:0000259" key="10">
    <source>
        <dbReference type="Pfam" id="PF01618"/>
    </source>
</evidence>
<feature type="coiled-coil region" evidence="7">
    <location>
        <begin position="60"/>
        <end position="101"/>
    </location>
</feature>
<sequence>MKTVLKSVVLAAGLVLTAQPVLAAAPQAKTLEQLLQDVQKDRLSDNKINKQREQEFLSARADKQALLSKAKSELAAEQARGKQLEASFADNEKQLAALEEKLTLAVGNMGEMFGVVRQVAGDAQSRFQTSIISAQYPGRDKEMKELAQSKELPELPQLEDLWFALQKEMTASGEVVKFKAPVITVDGEKKEMDVTRVGAFNLMSSDQYLVYNSESGTVDELSRQPESYMTDTVISFGKNTSGYSPLYVDPSRGTILTLMTQKVTLLERYNQGGTVGYIITGVLALGLLIVLERLIVLGGMSAAISRQRKSDTPSDNNPLGRILKVYENNRNVDVETLELKLDEAILKETPRIERGVSVIKVLAAVAPLLGLLGTVTGMIDTFQSITLFGTGDPKIMAGGISTALVTTVLGLVAALPLIFLHSIVYSRSQSLIHLVEEQAAGIIAEHAEKESK</sequence>
<evidence type="ECO:0000256" key="1">
    <source>
        <dbReference type="ARBA" id="ARBA00004651"/>
    </source>
</evidence>
<feature type="transmembrane region" description="Helical" evidence="8">
    <location>
        <begin position="399"/>
        <end position="420"/>
    </location>
</feature>
<dbReference type="RefSeq" id="WP_050657485.1">
    <property type="nucleotide sequence ID" value="NZ_JBLXEP010000004.1"/>
</dbReference>
<comment type="subcellular location">
    <subcellularLocation>
        <location evidence="1">Cell membrane</location>
        <topology evidence="1">Multi-pass membrane protein</topology>
    </subcellularLocation>
    <subcellularLocation>
        <location evidence="6">Membrane</location>
        <topology evidence="6">Multi-pass membrane protein</topology>
    </subcellularLocation>
</comment>
<dbReference type="PANTHER" id="PTHR30625">
    <property type="entry name" value="PROTEIN TOLQ"/>
    <property type="match status" value="1"/>
</dbReference>
<feature type="transmembrane region" description="Helical" evidence="8">
    <location>
        <begin position="275"/>
        <end position="300"/>
    </location>
</feature>
<evidence type="ECO:0000256" key="5">
    <source>
        <dbReference type="ARBA" id="ARBA00023136"/>
    </source>
</evidence>
<evidence type="ECO:0000313" key="11">
    <source>
        <dbReference type="EMBL" id="ROQ30157.1"/>
    </source>
</evidence>
<dbReference type="InterPro" id="IPR050790">
    <property type="entry name" value="ExbB/TolQ_transport"/>
</dbReference>
<dbReference type="Proteomes" id="UP000268033">
    <property type="component" value="Unassembled WGS sequence"/>
</dbReference>
<dbReference type="PANTHER" id="PTHR30625:SF11">
    <property type="entry name" value="MOTA_TOLQ_EXBB PROTON CHANNEL DOMAIN-CONTAINING PROTEIN"/>
    <property type="match status" value="1"/>
</dbReference>
<organism evidence="11 12">
    <name type="scientific">Gallaecimonas pentaromativorans</name>
    <dbReference type="NCBI Taxonomy" id="584787"/>
    <lineage>
        <taxon>Bacteria</taxon>
        <taxon>Pseudomonadati</taxon>
        <taxon>Pseudomonadota</taxon>
        <taxon>Gammaproteobacteria</taxon>
        <taxon>Enterobacterales</taxon>
        <taxon>Gallaecimonadaceae</taxon>
        <taxon>Gallaecimonas</taxon>
    </lineage>
</organism>
<keyword evidence="5 8" id="KW-0472">Membrane</keyword>
<keyword evidence="4 8" id="KW-1133">Transmembrane helix</keyword>
<keyword evidence="7" id="KW-0175">Coiled coil</keyword>
<accession>A0A3N1PTP8</accession>
<feature type="signal peptide" evidence="9">
    <location>
        <begin position="1"/>
        <end position="23"/>
    </location>
</feature>
<dbReference type="GO" id="GO:0005886">
    <property type="term" value="C:plasma membrane"/>
    <property type="evidence" value="ECO:0007669"/>
    <property type="project" value="UniProtKB-SubCell"/>
</dbReference>
<proteinExistence type="inferred from homology"/>
<gene>
    <name evidence="11" type="ORF">EDC28_102550</name>
</gene>
<feature type="domain" description="MotA/TolQ/ExbB proton channel" evidence="10">
    <location>
        <begin position="316"/>
        <end position="436"/>
    </location>
</feature>
<dbReference type="OrthoDB" id="4045at2"/>
<dbReference type="GO" id="GO:0017038">
    <property type="term" value="P:protein import"/>
    <property type="evidence" value="ECO:0007669"/>
    <property type="project" value="TreeGrafter"/>
</dbReference>
<evidence type="ECO:0000256" key="8">
    <source>
        <dbReference type="SAM" id="Phobius"/>
    </source>
</evidence>
<dbReference type="InterPro" id="IPR002898">
    <property type="entry name" value="MotA_ExbB_proton_chnl"/>
</dbReference>
<evidence type="ECO:0000256" key="9">
    <source>
        <dbReference type="SAM" id="SignalP"/>
    </source>
</evidence>
<dbReference type="STRING" id="584787.GCA_001247655_00433"/>
<keyword evidence="6" id="KW-0813">Transport</keyword>
<protein>
    <submittedName>
        <fullName evidence="11">Outer membrane transport energization protein ExbB</fullName>
    </submittedName>
</protein>
<dbReference type="AlphaFoldDB" id="A0A3N1PTP8"/>
<comment type="similarity">
    <text evidence="6">Belongs to the exbB/tolQ family.</text>
</comment>
<comment type="caution">
    <text evidence="11">The sequence shown here is derived from an EMBL/GenBank/DDBJ whole genome shotgun (WGS) entry which is preliminary data.</text>
</comment>
<evidence type="ECO:0000313" key="12">
    <source>
        <dbReference type="Proteomes" id="UP000268033"/>
    </source>
</evidence>
<keyword evidence="3 8" id="KW-0812">Transmembrane</keyword>
<dbReference type="PIRSF" id="PIRSF037714">
    <property type="entry name" value="TolR"/>
    <property type="match status" value="1"/>
</dbReference>
<keyword evidence="12" id="KW-1185">Reference proteome</keyword>
<keyword evidence="2" id="KW-1003">Cell membrane</keyword>
<keyword evidence="9" id="KW-0732">Signal</keyword>
<name>A0A3N1PTP8_9GAMM</name>
<dbReference type="EMBL" id="RJUL01000002">
    <property type="protein sequence ID" value="ROQ30157.1"/>
    <property type="molecule type" value="Genomic_DNA"/>
</dbReference>
<evidence type="ECO:0000256" key="2">
    <source>
        <dbReference type="ARBA" id="ARBA00022475"/>
    </source>
</evidence>
<evidence type="ECO:0000256" key="7">
    <source>
        <dbReference type="SAM" id="Coils"/>
    </source>
</evidence>
<dbReference type="Pfam" id="PF01618">
    <property type="entry name" value="MotA_ExbB"/>
    <property type="match status" value="1"/>
</dbReference>